<comment type="caution">
    <text evidence="1">The sequence shown here is derived from an EMBL/GenBank/DDBJ whole genome shotgun (WGS) entry which is preliminary data.</text>
</comment>
<reference evidence="1 2" key="1">
    <citation type="submission" date="2020-06" db="EMBL/GenBank/DDBJ databases">
        <title>The genome sequence of Candidatus Regiella insecticola strain Tut.</title>
        <authorList>
            <person name="Nikoh N."/>
            <person name="Tsuchida T."/>
            <person name="Koga R."/>
            <person name="Oshima K."/>
            <person name="Hattori M."/>
            <person name="Fukatsu T."/>
        </authorList>
    </citation>
    <scope>NUCLEOTIDE SEQUENCE [LARGE SCALE GENOMIC DNA]</scope>
    <source>
        <strain evidence="1 2">Tut</strain>
    </source>
</reference>
<dbReference type="Proteomes" id="UP000504714">
    <property type="component" value="Unassembled WGS sequence"/>
</dbReference>
<dbReference type="AlphaFoldDB" id="A0A6L2ZSG0"/>
<organism evidence="1 2">
    <name type="scientific">Candidatus Regiella insecticola</name>
    <dbReference type="NCBI Taxonomy" id="138073"/>
    <lineage>
        <taxon>Bacteria</taxon>
        <taxon>Pseudomonadati</taxon>
        <taxon>Pseudomonadota</taxon>
        <taxon>Gammaproteobacteria</taxon>
        <taxon>Enterobacterales</taxon>
        <taxon>Enterobacteriaceae</taxon>
        <taxon>aphid secondary symbionts</taxon>
        <taxon>Candidatus Regiella</taxon>
    </lineage>
</organism>
<proteinExistence type="predicted"/>
<name>A0A6L2ZSG0_9ENTR</name>
<evidence type="ECO:0000313" key="2">
    <source>
        <dbReference type="Proteomes" id="UP000504714"/>
    </source>
</evidence>
<dbReference type="EMBL" id="BLXO01000008">
    <property type="protein sequence ID" value="GFN47284.1"/>
    <property type="molecule type" value="Genomic_DNA"/>
</dbReference>
<sequence length="102" mass="11246">MVHKPLFSGVKVVFMRVPPLHPNKLMACFVKKTQSCAYLSGRRVNSLLLLGLLIPESEPVALFVEKHPVLAPSPAFVYRPPSGYPIDLLPNSKISVLVLVIN</sequence>
<accession>A0A6L2ZSG0</accession>
<evidence type="ECO:0000313" key="1">
    <source>
        <dbReference type="EMBL" id="GFN47284.1"/>
    </source>
</evidence>
<gene>
    <name evidence="1" type="ORF">RINTU1_32890</name>
</gene>
<protein>
    <submittedName>
        <fullName evidence="1">Uncharacterized protein</fullName>
    </submittedName>
</protein>